<evidence type="ECO:0000259" key="1">
    <source>
        <dbReference type="PROSITE" id="PS50965"/>
    </source>
</evidence>
<evidence type="ECO:0000313" key="3">
    <source>
        <dbReference type="Proteomes" id="UP000555552"/>
    </source>
</evidence>
<organism evidence="2 3">
    <name type="scientific">Pseudokineococcus marinus</name>
    <dbReference type="NCBI Taxonomy" id="351215"/>
    <lineage>
        <taxon>Bacteria</taxon>
        <taxon>Bacillati</taxon>
        <taxon>Actinomycetota</taxon>
        <taxon>Actinomycetes</taxon>
        <taxon>Kineosporiales</taxon>
        <taxon>Kineosporiaceae</taxon>
        <taxon>Pseudokineococcus</taxon>
    </lineage>
</organism>
<name>A0A849BL74_9ACTN</name>
<accession>A0A849BL74</accession>
<dbReference type="Proteomes" id="UP000555552">
    <property type="component" value="Unassembled WGS sequence"/>
</dbReference>
<reference evidence="2 3" key="1">
    <citation type="submission" date="2020-05" db="EMBL/GenBank/DDBJ databases">
        <title>MicrobeNet Type strains.</title>
        <authorList>
            <person name="Nicholson A.C."/>
        </authorList>
    </citation>
    <scope>NUCLEOTIDE SEQUENCE [LARGE SCALE GENOMIC DNA]</scope>
    <source>
        <strain evidence="2 3">JCM 14547</strain>
    </source>
</reference>
<dbReference type="EMBL" id="JABEMA010000002">
    <property type="protein sequence ID" value="NNH21552.1"/>
    <property type="molecule type" value="Genomic_DNA"/>
</dbReference>
<gene>
    <name evidence="2" type="ORF">HLB09_00325</name>
</gene>
<dbReference type="InterPro" id="IPR011528">
    <property type="entry name" value="NERD"/>
</dbReference>
<dbReference type="PROSITE" id="PS50965">
    <property type="entry name" value="NERD"/>
    <property type="match status" value="1"/>
</dbReference>
<comment type="caution">
    <text evidence="2">The sequence shown here is derived from an EMBL/GenBank/DDBJ whole genome shotgun (WGS) entry which is preliminary data.</text>
</comment>
<evidence type="ECO:0000313" key="2">
    <source>
        <dbReference type="EMBL" id="NNH21552.1"/>
    </source>
</evidence>
<dbReference type="Pfam" id="PF08378">
    <property type="entry name" value="NERD"/>
    <property type="match status" value="1"/>
</dbReference>
<proteinExistence type="predicted"/>
<feature type="domain" description="NERD" evidence="1">
    <location>
        <begin position="58"/>
        <end position="169"/>
    </location>
</feature>
<dbReference type="AlphaFoldDB" id="A0A849BL74"/>
<protein>
    <submittedName>
        <fullName evidence="2">NERD domain-containing protein</fullName>
    </submittedName>
</protein>
<sequence>MSAAGETAAVELPWTDLTSRRPGAAARAKAVELRRAAPVRTLLARLLGVHTEERAWRIGADGEEAVAAELARLGGRWRVLHAVPVGERGSDIDHVVVGPGGVFTINTKHHPRARVWVGGSTVMVDGQRVPYVRNSRHEARRAGRLLAAAGAGPVDVTGVVAVVGARGGLIIRSQPGDVVVTGRRRLARWLGAQPPRLTDDEVARVHDVARRSSTWVRHRPD</sequence>
<keyword evidence="3" id="KW-1185">Reference proteome</keyword>